<sequence>LLVSNPGTQQPLVVQLVLETAYPSAASVLDNLPPGLKPEALAGAQSIPGEFAVDSVDSQYRTSGPHIHRDTWVFVIPPGTNTTVRVDFTPSGAHLASALLLLRNNLTVLDTVQLSGSGAYTQFKFGNRKPGSSTPLLFELAEKHLKDCEREKQRKFPAPNLTVKRSFTARNTGALPILVHGFHISGLPCEGYGFRVLNCEAFQLLPNTTRKVDIAFTPDFTLARVQRTLGVWTSESDTAANYTLVATLPPFLLSSCSNVLARPAWEPLLYYCAVTFMMFLLVCVLAAAFLESDRALKCALLAMSRDNATVQPVLDLKSIGTGVGASHTSSSGGSNSSNSSSSSGSSSSNSSSGVLSSSADKPEPPAVPWNRTPAPTPPSPHEPEVTKEKVKVEAESPPQPKCSSVKKKEKERVSKRYSDPTDSVSAERRSSWANVFTKPVNSPVSKPQAKVTVVSPPSSPMEPNKVTPPEGKKKVSKKNSNPGKCAREKETPVLPVASLGLSVGEDTETSSTTTDSS</sequence>
<dbReference type="Pfam" id="PF24501">
    <property type="entry name" value="Ig_TMEM131L_5"/>
    <property type="match status" value="1"/>
</dbReference>
<dbReference type="InterPro" id="IPR055437">
    <property type="entry name" value="TMEM131L_Ig_5"/>
</dbReference>
<evidence type="ECO:0000256" key="2">
    <source>
        <dbReference type="SAM" id="Phobius"/>
    </source>
</evidence>
<keyword evidence="2" id="KW-1133">Transmembrane helix</keyword>
<dbReference type="EMBL" id="GECU01013007">
    <property type="protein sequence ID" value="JAS94699.1"/>
    <property type="molecule type" value="Transcribed_RNA"/>
</dbReference>
<name>A0A1B6J6A3_9HEMI</name>
<feature type="region of interest" description="Disordered" evidence="1">
    <location>
        <begin position="322"/>
        <end position="517"/>
    </location>
</feature>
<feature type="compositionally biased region" description="Basic and acidic residues" evidence="1">
    <location>
        <begin position="406"/>
        <end position="430"/>
    </location>
</feature>
<organism evidence="5">
    <name type="scientific">Homalodisca liturata</name>
    <dbReference type="NCBI Taxonomy" id="320908"/>
    <lineage>
        <taxon>Eukaryota</taxon>
        <taxon>Metazoa</taxon>
        <taxon>Ecdysozoa</taxon>
        <taxon>Arthropoda</taxon>
        <taxon>Hexapoda</taxon>
        <taxon>Insecta</taxon>
        <taxon>Pterygota</taxon>
        <taxon>Neoptera</taxon>
        <taxon>Paraneoptera</taxon>
        <taxon>Hemiptera</taxon>
        <taxon>Auchenorrhyncha</taxon>
        <taxon>Membracoidea</taxon>
        <taxon>Cicadellidae</taxon>
        <taxon>Cicadellinae</taxon>
        <taxon>Proconiini</taxon>
        <taxon>Homalodisca</taxon>
    </lineage>
</organism>
<dbReference type="InterPro" id="IPR055436">
    <property type="entry name" value="Ig_TMEM131L_4"/>
</dbReference>
<feature type="compositionally biased region" description="Polar residues" evidence="1">
    <location>
        <begin position="431"/>
        <end position="445"/>
    </location>
</feature>
<feature type="transmembrane region" description="Helical" evidence="2">
    <location>
        <begin position="268"/>
        <end position="290"/>
    </location>
</feature>
<evidence type="ECO:0000256" key="1">
    <source>
        <dbReference type="SAM" id="MobiDB-lite"/>
    </source>
</evidence>
<dbReference type="Pfam" id="PF24499">
    <property type="entry name" value="Ig_TMEM131L_4"/>
    <property type="match status" value="1"/>
</dbReference>
<feature type="domain" description="TMEM131L fifth Ig-like" evidence="4">
    <location>
        <begin position="171"/>
        <end position="234"/>
    </location>
</feature>
<dbReference type="PANTHER" id="PTHR22050:SF0">
    <property type="entry name" value="TRANSMEMBRANE PROTEIN 131 HOMOLOG"/>
    <property type="match status" value="1"/>
</dbReference>
<dbReference type="PANTHER" id="PTHR22050">
    <property type="entry name" value="RW1 PROTEIN HOMOLOG"/>
    <property type="match status" value="1"/>
</dbReference>
<keyword evidence="2" id="KW-0812">Transmembrane</keyword>
<reference evidence="5" key="1">
    <citation type="submission" date="2015-11" db="EMBL/GenBank/DDBJ databases">
        <title>De novo transcriptome assembly of four potential Pierce s Disease insect vectors from Arizona vineyards.</title>
        <authorList>
            <person name="Tassone E.E."/>
        </authorList>
    </citation>
    <scope>NUCLEOTIDE SEQUENCE</scope>
</reference>
<proteinExistence type="predicted"/>
<feature type="non-terminal residue" evidence="5">
    <location>
        <position position="1"/>
    </location>
</feature>
<dbReference type="AlphaFoldDB" id="A0A1B6J6A3"/>
<keyword evidence="2" id="KW-0472">Membrane</keyword>
<evidence type="ECO:0000259" key="4">
    <source>
        <dbReference type="Pfam" id="PF24501"/>
    </source>
</evidence>
<protein>
    <recommendedName>
        <fullName evidence="6">Transmembrane protein 131-like N-terminal domain-containing protein</fullName>
    </recommendedName>
</protein>
<accession>A0A1B6J6A3</accession>
<feature type="compositionally biased region" description="Basic and acidic residues" evidence="1">
    <location>
        <begin position="381"/>
        <end position="394"/>
    </location>
</feature>
<feature type="compositionally biased region" description="Low complexity" evidence="1">
    <location>
        <begin position="329"/>
        <end position="358"/>
    </location>
</feature>
<feature type="domain" description="TMEM131L fourth Ig-like" evidence="3">
    <location>
        <begin position="2"/>
        <end position="119"/>
    </location>
</feature>
<evidence type="ECO:0008006" key="6">
    <source>
        <dbReference type="Google" id="ProtNLM"/>
    </source>
</evidence>
<dbReference type="GO" id="GO:0016020">
    <property type="term" value="C:membrane"/>
    <property type="evidence" value="ECO:0007669"/>
    <property type="project" value="TreeGrafter"/>
</dbReference>
<evidence type="ECO:0000259" key="3">
    <source>
        <dbReference type="Pfam" id="PF24499"/>
    </source>
</evidence>
<feature type="non-terminal residue" evidence="5">
    <location>
        <position position="517"/>
    </location>
</feature>
<dbReference type="InterPro" id="IPR039877">
    <property type="entry name" value="TMEM131-like"/>
</dbReference>
<gene>
    <name evidence="5" type="ORF">g.47941</name>
</gene>
<evidence type="ECO:0000313" key="5">
    <source>
        <dbReference type="EMBL" id="JAS94699.1"/>
    </source>
</evidence>